<feature type="domain" description="PLA2c" evidence="4">
    <location>
        <begin position="4"/>
        <end position="162"/>
    </location>
</feature>
<dbReference type="InterPro" id="IPR002642">
    <property type="entry name" value="LysoPLipase_cat_dom"/>
</dbReference>
<dbReference type="STRING" id="84645.A0A498NQR3"/>
<evidence type="ECO:0000313" key="6">
    <source>
        <dbReference type="Proteomes" id="UP000290572"/>
    </source>
</evidence>
<dbReference type="GO" id="GO:0005654">
    <property type="term" value="C:nucleoplasm"/>
    <property type="evidence" value="ECO:0007669"/>
    <property type="project" value="TreeGrafter"/>
</dbReference>
<proteinExistence type="predicted"/>
<keyword evidence="3" id="KW-0442">Lipid degradation</keyword>
<dbReference type="Gene3D" id="3.40.1090.10">
    <property type="entry name" value="Cytosolic phospholipase A2 catalytic domain"/>
    <property type="match status" value="7"/>
</dbReference>
<dbReference type="GO" id="GO:0046475">
    <property type="term" value="P:glycerophospholipid catabolic process"/>
    <property type="evidence" value="ECO:0007669"/>
    <property type="project" value="TreeGrafter"/>
</dbReference>
<accession>A0A498NQR3</accession>
<dbReference type="GO" id="GO:0005544">
    <property type="term" value="F:calcium-dependent phospholipid binding"/>
    <property type="evidence" value="ECO:0007669"/>
    <property type="project" value="TreeGrafter"/>
</dbReference>
<feature type="domain" description="PLA2c" evidence="4">
    <location>
        <begin position="808"/>
        <end position="897"/>
    </location>
</feature>
<dbReference type="GO" id="GO:0005635">
    <property type="term" value="C:nuclear envelope"/>
    <property type="evidence" value="ECO:0007669"/>
    <property type="project" value="TreeGrafter"/>
</dbReference>
<dbReference type="GO" id="GO:0005509">
    <property type="term" value="F:calcium ion binding"/>
    <property type="evidence" value="ECO:0007669"/>
    <property type="project" value="TreeGrafter"/>
</dbReference>
<feature type="domain" description="PLA2c" evidence="4">
    <location>
        <begin position="897"/>
        <end position="1533"/>
    </location>
</feature>
<dbReference type="PROSITE" id="PS51210">
    <property type="entry name" value="PLA2C"/>
    <property type="match status" value="5"/>
</dbReference>
<name>A0A498NQR3_LABRO</name>
<dbReference type="PANTHER" id="PTHR10728">
    <property type="entry name" value="CYTOSOLIC PHOSPHOLIPASE A2"/>
    <property type="match status" value="1"/>
</dbReference>
<dbReference type="SMART" id="SM00022">
    <property type="entry name" value="PLAc"/>
    <property type="match status" value="1"/>
</dbReference>
<feature type="domain" description="PLA2c" evidence="4">
    <location>
        <begin position="460"/>
        <end position="798"/>
    </location>
</feature>
<dbReference type="GO" id="GO:0005829">
    <property type="term" value="C:cytosol"/>
    <property type="evidence" value="ECO:0007669"/>
    <property type="project" value="TreeGrafter"/>
</dbReference>
<keyword evidence="6" id="KW-1185">Reference proteome</keyword>
<evidence type="ECO:0000256" key="2">
    <source>
        <dbReference type="ARBA" id="ARBA00023098"/>
    </source>
</evidence>
<dbReference type="GO" id="GO:0047498">
    <property type="term" value="F:calcium-dependent phospholipase A2 activity"/>
    <property type="evidence" value="ECO:0007669"/>
    <property type="project" value="TreeGrafter"/>
</dbReference>
<dbReference type="Proteomes" id="UP000290572">
    <property type="component" value="Unassembled WGS sequence"/>
</dbReference>
<feature type="domain" description="PLA2c" evidence="4">
    <location>
        <begin position="214"/>
        <end position="437"/>
    </location>
</feature>
<sequence length="1650" mass="186202">MSEPKPQKRGEVRIKTLLNGSEQEFIASRRDIVFQTLEKLQIQCSRREVPNIALLGSGGGQRAMVGLLGSLVELDKAGLLDCILYLSGVSGSTWCMVSLYQEPDWSTKLETVKDKIIERLSGPGVSLTDKLEKLKKYYYEKKFFSLTDVWAVLFVTPYVKETVKEAANTCRELKIPFPEVKVSSEDVKNPKDFYVFRGKNAPTVIHIPLFNVVNCGGKGEVRIKTLLNGSEQEFIASRRDIVFQTLEKLQIQCSQREVPNIALLGSGGGQRAMVGLLGSLVELDKAGLLDCILYLSGVSGSTWCMASLYQEPDWSTKLETVKNKIIERLSGPGVSLTDKLEKLKKYYYEKKFFSLTDVWAVLVVTSYVKEIDEQTITEQRKHHNKDPFPIYTVIDKQCKQSKTGDPWFEISPYEAGYSLTGAFVDSCHFGSQFHEGSKKNDEGELDMLYLQACNNLDSDPHSIKRGEVRIKTLLNGSEQEFIASRRDIVFQTLEKLQIQCSRDEVPNIALLGSGGGQRAMVGLLGSLVELNKAGLLDCILYLSGVSGSTWCMASLYQEPDWSTKLDTMKDKIIERLSGPEVSLTDKLEKLKKYYYEKTFFSLTDVWAVLFVTPYVKEIDEQTITEQRKHHKKDPFPIYTVIDKQCKQSKTGDPWFEINPYEAGYSLTGAFVDTCHFGSQFHEGSKKNDEALCGSALADEKDIMKSIWERIKGIFQERETVFEAMREDAWASICKCMAQWIWGRKYNFLHNMTDGAVPPALLQNETRDYEDAGLLNNSPYFSVLRKDRDIDLIISLDFSQGDPFTMSETKPQKRGEVRIKPLLNGSEQEFIASRRNIVFQTLEKLQIQCSQDEVPNTALLGSGGGKRAMVALLGSLVQLDKAGLLDCILYLSGVSGSTCGEVRIKHSLNKNEEEFVARRRNTVLQCLQKFKIRCSQNAVPNIALLGSGGGQRAMVGLLGSLVELNKAGLLDCILYLSGISGSTWCMASLYQEPDWSTKLETVKDKIIKRLSGPGVSWVDVLAKLYKYYYGKDLFSLTDIWAVMLVTSYVKEIDERTLTNQWKQQSKDPFPIYAVIDKHCKQREEGDPWFEVSPHEAGYSLTGAFVDASNFGSQFDKGSKKNHQDVFDMLYLQAVCSSTLADEVEIWKWIKDFLLSKMKTASQKREQDLNTTPVDDCYQVLMNLADMNLAVLKGTDPSTLEQSIRTKITDISGGQRQLFCQVEKIKADKTTDKKAAKLVMSQYTMDVCNYFSLELKLSFWPFDLLMSIFKCIAEWTWGRNYNFLHNMTDEAVPTALLQNETRDYIDAGLLNNSPYFSVLRDERDIDVIISLDFSESDPFLTVKETAKTCRKLNIPFPEVSITSEDEKKPKDFYVFKGKNDKVPNIALLGSGGGQRAMVALLECLVQLDKAGLLDCILYLCGVSGSTWCMASLYKEPDWSTKLDTVKDKIVERLNSPGVSWTEKVAKLKKYYMKDSFSMTDLWAVLFVTSYVKEIDEQTLTTQWDQHSKDPYPIYAVIDKQCKRKEEGDPWLEVSPHEAGYSLTGAFVETSSFGSQFDNGSKKKHQPEMDMLYLQDECFQELVSLANADPTALVDVTKATQPDKPGDWRKKYGILKGPYNAENITEVMEVAGKNISNNIEKLLEQIRAVAAAK</sequence>
<evidence type="ECO:0000256" key="3">
    <source>
        <dbReference type="PROSITE-ProRule" id="PRU00555"/>
    </source>
</evidence>
<comment type="caution">
    <text evidence="5">The sequence shown here is derived from an EMBL/GenBank/DDBJ whole genome shotgun (WGS) entry which is preliminary data.</text>
</comment>
<evidence type="ECO:0000259" key="4">
    <source>
        <dbReference type="PROSITE" id="PS51210"/>
    </source>
</evidence>
<keyword evidence="1 3" id="KW-0378">Hydrolase</keyword>
<keyword evidence="2 3" id="KW-0443">Lipid metabolism</keyword>
<protein>
    <submittedName>
        <fullName evidence="5">Cytosolic phospholipase A2 gamma-like protein</fullName>
    </submittedName>
</protein>
<evidence type="ECO:0000256" key="1">
    <source>
        <dbReference type="ARBA" id="ARBA00022801"/>
    </source>
</evidence>
<dbReference type="InterPro" id="IPR016035">
    <property type="entry name" value="Acyl_Trfase/lysoPLipase"/>
</dbReference>
<organism evidence="5 6">
    <name type="scientific">Labeo rohita</name>
    <name type="common">Indian major carp</name>
    <name type="synonym">Cyprinus rohita</name>
    <dbReference type="NCBI Taxonomy" id="84645"/>
    <lineage>
        <taxon>Eukaryota</taxon>
        <taxon>Metazoa</taxon>
        <taxon>Chordata</taxon>
        <taxon>Craniata</taxon>
        <taxon>Vertebrata</taxon>
        <taxon>Euteleostomi</taxon>
        <taxon>Actinopterygii</taxon>
        <taxon>Neopterygii</taxon>
        <taxon>Teleostei</taxon>
        <taxon>Ostariophysi</taxon>
        <taxon>Cypriniformes</taxon>
        <taxon>Cyprinidae</taxon>
        <taxon>Labeoninae</taxon>
        <taxon>Labeonini</taxon>
        <taxon>Labeo</taxon>
    </lineage>
</organism>
<dbReference type="PANTHER" id="PTHR10728:SF39">
    <property type="entry name" value="CYTOSOLIC PHOSPHOLIPASE A2 GAMMA"/>
    <property type="match status" value="1"/>
</dbReference>
<evidence type="ECO:0000313" key="5">
    <source>
        <dbReference type="EMBL" id="RXN34253.1"/>
    </source>
</evidence>
<dbReference type="SUPFAM" id="SSF52151">
    <property type="entry name" value="FabD/lysophospholipase-like"/>
    <property type="match status" value="7"/>
</dbReference>
<dbReference type="EMBL" id="QBIY01011202">
    <property type="protein sequence ID" value="RXN34253.1"/>
    <property type="molecule type" value="Genomic_DNA"/>
</dbReference>
<gene>
    <name evidence="5" type="ORF">ROHU_015093</name>
</gene>
<reference evidence="5 6" key="1">
    <citation type="submission" date="2018-03" db="EMBL/GenBank/DDBJ databases">
        <title>Draft genome sequence of Rohu Carp (Labeo rohita).</title>
        <authorList>
            <person name="Das P."/>
            <person name="Kushwaha B."/>
            <person name="Joshi C.G."/>
            <person name="Kumar D."/>
            <person name="Nagpure N.S."/>
            <person name="Sahoo L."/>
            <person name="Das S.P."/>
            <person name="Bit A."/>
            <person name="Patnaik S."/>
            <person name="Meher P.K."/>
            <person name="Jayasankar P."/>
            <person name="Koringa P.G."/>
            <person name="Patel N.V."/>
            <person name="Hinsu A.T."/>
            <person name="Kumar R."/>
            <person name="Pandey M."/>
            <person name="Agarwal S."/>
            <person name="Srivastava S."/>
            <person name="Singh M."/>
            <person name="Iquebal M.A."/>
            <person name="Jaiswal S."/>
            <person name="Angadi U.B."/>
            <person name="Kumar N."/>
            <person name="Raza M."/>
            <person name="Shah T.M."/>
            <person name="Rai A."/>
            <person name="Jena J.K."/>
        </authorList>
    </citation>
    <scope>NUCLEOTIDE SEQUENCE [LARGE SCALE GENOMIC DNA]</scope>
    <source>
        <strain evidence="5">DASCIFA01</strain>
        <tissue evidence="5">Testis</tissue>
    </source>
</reference>
<dbReference type="Pfam" id="PF01735">
    <property type="entry name" value="PLA2_B"/>
    <property type="match status" value="5"/>
</dbReference>
<dbReference type="FunFam" id="3.40.1090.10:FF:000023">
    <property type="entry name" value="Phospholipase A2 group IVC"/>
    <property type="match status" value="1"/>
</dbReference>